<accession>A0AAV0ZP30</accession>
<proteinExistence type="predicted"/>
<dbReference type="AlphaFoldDB" id="A0AAV0ZP30"/>
<sequence>MIPNQIQLYLNKRKVIVLAMGLKDSRYFKVMMSVRVSSYEKGFDCSTASGGNSTAQPIDKILRQIKEKAFDVDLIEVLENNNHAFYNITNFLKQMDILKVYLEAVHNIFELRFFLGQVSANLLRKQEVSTKFGTKLETQVKSVMRPMNLPTRLNSWRSLFAEQKGIQRLCCQHIRPGRTNQNDAS</sequence>
<gene>
    <name evidence="1" type="ORF">VFH_II145600</name>
</gene>
<dbReference type="Proteomes" id="UP001157006">
    <property type="component" value="Chromosome 2"/>
</dbReference>
<evidence type="ECO:0000313" key="2">
    <source>
        <dbReference type="Proteomes" id="UP001157006"/>
    </source>
</evidence>
<name>A0AAV0ZP30_VICFA</name>
<keyword evidence="2" id="KW-1185">Reference proteome</keyword>
<dbReference type="EMBL" id="OX451737">
    <property type="protein sequence ID" value="CAI8598813.1"/>
    <property type="molecule type" value="Genomic_DNA"/>
</dbReference>
<organism evidence="1 2">
    <name type="scientific">Vicia faba</name>
    <name type="common">Broad bean</name>
    <name type="synonym">Faba vulgaris</name>
    <dbReference type="NCBI Taxonomy" id="3906"/>
    <lineage>
        <taxon>Eukaryota</taxon>
        <taxon>Viridiplantae</taxon>
        <taxon>Streptophyta</taxon>
        <taxon>Embryophyta</taxon>
        <taxon>Tracheophyta</taxon>
        <taxon>Spermatophyta</taxon>
        <taxon>Magnoliopsida</taxon>
        <taxon>eudicotyledons</taxon>
        <taxon>Gunneridae</taxon>
        <taxon>Pentapetalae</taxon>
        <taxon>rosids</taxon>
        <taxon>fabids</taxon>
        <taxon>Fabales</taxon>
        <taxon>Fabaceae</taxon>
        <taxon>Papilionoideae</taxon>
        <taxon>50 kb inversion clade</taxon>
        <taxon>NPAAA clade</taxon>
        <taxon>Hologalegina</taxon>
        <taxon>IRL clade</taxon>
        <taxon>Fabeae</taxon>
        <taxon>Vicia</taxon>
    </lineage>
</organism>
<reference evidence="1 2" key="1">
    <citation type="submission" date="2023-01" db="EMBL/GenBank/DDBJ databases">
        <authorList>
            <person name="Kreplak J."/>
        </authorList>
    </citation>
    <scope>NUCLEOTIDE SEQUENCE [LARGE SCALE GENOMIC DNA]</scope>
</reference>
<protein>
    <submittedName>
        <fullName evidence="1">Uncharacterized protein</fullName>
    </submittedName>
</protein>
<evidence type="ECO:0000313" key="1">
    <source>
        <dbReference type="EMBL" id="CAI8598813.1"/>
    </source>
</evidence>